<feature type="domain" description="Regulator of nucleoside diphosphate kinase N-terminal" evidence="2">
    <location>
        <begin position="9"/>
        <end position="47"/>
    </location>
</feature>
<dbReference type="AlphaFoldDB" id="A0A5E4V8T9"/>
<dbReference type="GO" id="GO:0003746">
    <property type="term" value="F:translation elongation factor activity"/>
    <property type="evidence" value="ECO:0007669"/>
    <property type="project" value="UniProtKB-KW"/>
</dbReference>
<dbReference type="Proteomes" id="UP000035080">
    <property type="component" value="Chromosome"/>
</dbReference>
<feature type="domain" description="Transcription elongation factor GreA/GreB C-terminal" evidence="1">
    <location>
        <begin position="55"/>
        <end position="131"/>
    </location>
</feature>
<protein>
    <submittedName>
        <fullName evidence="4">Elongation factor GreAB</fullName>
    </submittedName>
    <submittedName>
        <fullName evidence="3">Nucleoside diphosphate kinase regulator</fullName>
    </submittedName>
</protein>
<dbReference type="GO" id="GO:0016301">
    <property type="term" value="F:kinase activity"/>
    <property type="evidence" value="ECO:0007669"/>
    <property type="project" value="UniProtKB-KW"/>
</dbReference>
<evidence type="ECO:0000259" key="1">
    <source>
        <dbReference type="Pfam" id="PF01272"/>
    </source>
</evidence>
<dbReference type="InterPro" id="IPR023459">
    <property type="entry name" value="Tscrpt_elong_fac_GreA/B_fam"/>
</dbReference>
<keyword evidence="5" id="KW-1185">Reference proteome</keyword>
<dbReference type="SUPFAM" id="SSF54534">
    <property type="entry name" value="FKBP-like"/>
    <property type="match status" value="1"/>
</dbReference>
<dbReference type="EMBL" id="CP047385">
    <property type="protein sequence ID" value="QHF15097.1"/>
    <property type="molecule type" value="Genomic_DNA"/>
</dbReference>
<reference evidence="4 6" key="3">
    <citation type="submission" date="2019-08" db="EMBL/GenBank/DDBJ databases">
        <authorList>
            <person name="Peeters C."/>
        </authorList>
    </citation>
    <scope>NUCLEOTIDE SEQUENCE [LARGE SCALE GENOMIC DNA]</scope>
    <source>
        <strain evidence="4 6">LMG 31113</strain>
    </source>
</reference>
<dbReference type="InterPro" id="IPR029462">
    <property type="entry name" value="Rnk_N"/>
</dbReference>
<dbReference type="GO" id="GO:0006354">
    <property type="term" value="P:DNA-templated transcription elongation"/>
    <property type="evidence" value="ECO:0007669"/>
    <property type="project" value="TreeGrafter"/>
</dbReference>
<evidence type="ECO:0000259" key="2">
    <source>
        <dbReference type="Pfam" id="PF14760"/>
    </source>
</evidence>
<dbReference type="NCBIfam" id="NF004396">
    <property type="entry name" value="PRK05753.1"/>
    <property type="match status" value="1"/>
</dbReference>
<reference evidence="3 5" key="1">
    <citation type="journal article" date="2015" name="Genome Announc.">
        <title>Genome Sequences of Two Pandoraea pnomenusa Isolates Recovered 11 Months Apart from a Cystic Fibrosis Patient.</title>
        <authorList>
            <person name="Ee R."/>
            <person name="Ambrose M."/>
            <person name="Lazenby J."/>
            <person name="Williams P."/>
            <person name="Chan K.G."/>
            <person name="Roddam L."/>
        </authorList>
    </citation>
    <scope>NUCLEOTIDE SEQUENCE [LARGE SCALE GENOMIC DNA]</scope>
    <source>
        <strain evidence="3 5">6399</strain>
    </source>
</reference>
<sequence>MSTVHSQRPSITVSTLDLERLEALMAQAPRAALPYVEALETELARAIAVDPEQMPADVATMNSVLRYRDLATQQEHRVTLVYPQHLASTEGAISVLAPVGSALLGLRVGQSIHWQVPGGHLIELELLGIDYQPEAAGEYHR</sequence>
<evidence type="ECO:0000313" key="6">
    <source>
        <dbReference type="Proteomes" id="UP000382577"/>
    </source>
</evidence>
<dbReference type="RefSeq" id="WP_039370155.1">
    <property type="nucleotide sequence ID" value="NZ_CABPRW010000005.1"/>
</dbReference>
<evidence type="ECO:0000313" key="3">
    <source>
        <dbReference type="EMBL" id="QHF15097.1"/>
    </source>
</evidence>
<proteinExistence type="predicted"/>
<dbReference type="InterPro" id="IPR001437">
    <property type="entry name" value="Tscrpt_elong_fac_GreA/B_C"/>
</dbReference>
<dbReference type="Pfam" id="PF14760">
    <property type="entry name" value="Rnk_N"/>
    <property type="match status" value="1"/>
</dbReference>
<evidence type="ECO:0000313" key="4">
    <source>
        <dbReference type="EMBL" id="VVE07300.1"/>
    </source>
</evidence>
<dbReference type="OrthoDB" id="192847at2"/>
<keyword evidence="4" id="KW-0648">Protein biosynthesis</keyword>
<dbReference type="EMBL" id="CABPRW010000005">
    <property type="protein sequence ID" value="VVE07300.1"/>
    <property type="molecule type" value="Genomic_DNA"/>
</dbReference>
<dbReference type="Gene3D" id="3.10.50.30">
    <property type="entry name" value="Transcription elongation factor, GreA/GreB, C-terminal domain"/>
    <property type="match status" value="1"/>
</dbReference>
<dbReference type="GO" id="GO:0070063">
    <property type="term" value="F:RNA polymerase binding"/>
    <property type="evidence" value="ECO:0007669"/>
    <property type="project" value="InterPro"/>
</dbReference>
<dbReference type="Pfam" id="PF01272">
    <property type="entry name" value="GreA_GreB"/>
    <property type="match status" value="1"/>
</dbReference>
<organism evidence="4 6">
    <name type="scientific">Pandoraea fibrosis</name>
    <dbReference type="NCBI Taxonomy" id="1891094"/>
    <lineage>
        <taxon>Bacteria</taxon>
        <taxon>Pseudomonadati</taxon>
        <taxon>Pseudomonadota</taxon>
        <taxon>Betaproteobacteria</taxon>
        <taxon>Burkholderiales</taxon>
        <taxon>Burkholderiaceae</taxon>
        <taxon>Pandoraea</taxon>
    </lineage>
</organism>
<dbReference type="InterPro" id="IPR036953">
    <property type="entry name" value="GreA/GreB_C_sf"/>
</dbReference>
<keyword evidence="4" id="KW-0251">Elongation factor</keyword>
<gene>
    <name evidence="4" type="ORF">PFI31113_02408</name>
    <name evidence="3" type="ORF">PI93_022425</name>
</gene>
<name>A0A5E4V8T9_9BURK</name>
<dbReference type="PANTHER" id="PTHR30437">
    <property type="entry name" value="TRANSCRIPTION ELONGATION FACTOR GREA"/>
    <property type="match status" value="1"/>
</dbReference>
<reference evidence="3" key="2">
    <citation type="submission" date="2019-07" db="EMBL/GenBank/DDBJ databases">
        <title>Complete Genome Sequences of Clinical Pandoraea fibrosis Isolates.</title>
        <authorList>
            <person name="Pitt M.E."/>
            <person name="Nguyen S.H."/>
            <person name="Duarte T.P.S."/>
            <person name="Roddam L.F."/>
            <person name="Blaskovich M.A.T."/>
            <person name="Cooper M.A."/>
            <person name="Coin L.J.M."/>
        </authorList>
    </citation>
    <scope>NUCLEOTIDE SEQUENCE</scope>
    <source>
        <strain evidence="3">6399</strain>
    </source>
</reference>
<keyword evidence="3" id="KW-0418">Kinase</keyword>
<dbReference type="GO" id="GO:0003677">
    <property type="term" value="F:DNA binding"/>
    <property type="evidence" value="ECO:0007669"/>
    <property type="project" value="InterPro"/>
</dbReference>
<dbReference type="Proteomes" id="UP000382577">
    <property type="component" value="Unassembled WGS sequence"/>
</dbReference>
<evidence type="ECO:0000313" key="5">
    <source>
        <dbReference type="Proteomes" id="UP000035080"/>
    </source>
</evidence>
<dbReference type="PANTHER" id="PTHR30437:SF5">
    <property type="entry name" value="REGULATOR OF NUCLEOSIDE DIPHOSPHATE KINASE"/>
    <property type="match status" value="1"/>
</dbReference>
<dbReference type="Gene3D" id="1.10.286.20">
    <property type="match status" value="1"/>
</dbReference>
<dbReference type="GO" id="GO:0032784">
    <property type="term" value="P:regulation of DNA-templated transcription elongation"/>
    <property type="evidence" value="ECO:0007669"/>
    <property type="project" value="InterPro"/>
</dbReference>
<dbReference type="FunFam" id="3.10.50.30:FF:000002">
    <property type="entry name" value="Regulator of nucleoside diphosphate kinase"/>
    <property type="match status" value="1"/>
</dbReference>
<accession>A0A5E4V8T9</accession>
<keyword evidence="3" id="KW-0808">Transferase</keyword>